<comment type="caution">
    <text evidence="2">The sequence shown here is derived from an EMBL/GenBank/DDBJ whole genome shotgun (WGS) entry which is preliminary data.</text>
</comment>
<dbReference type="Gene3D" id="3.40.50.1820">
    <property type="entry name" value="alpha/beta hydrolase"/>
    <property type="match status" value="1"/>
</dbReference>
<gene>
    <name evidence="2" type="ORF">EFQ99_04075</name>
</gene>
<evidence type="ECO:0000259" key="1">
    <source>
        <dbReference type="Pfam" id="PF00561"/>
    </source>
</evidence>
<dbReference type="SUPFAM" id="SSF53474">
    <property type="entry name" value="alpha/beta-Hydrolases"/>
    <property type="match status" value="1"/>
</dbReference>
<organism evidence="2 3">
    <name type="scientific">Rhizobium vallis</name>
    <dbReference type="NCBI Taxonomy" id="634290"/>
    <lineage>
        <taxon>Bacteria</taxon>
        <taxon>Pseudomonadati</taxon>
        <taxon>Pseudomonadota</taxon>
        <taxon>Alphaproteobacteria</taxon>
        <taxon>Hyphomicrobiales</taxon>
        <taxon>Rhizobiaceae</taxon>
        <taxon>Rhizobium/Agrobacterium group</taxon>
        <taxon>Rhizobium</taxon>
    </lineage>
</organism>
<dbReference type="PANTHER" id="PTHR43433">
    <property type="entry name" value="HYDROLASE, ALPHA/BETA FOLD FAMILY PROTEIN"/>
    <property type="match status" value="1"/>
</dbReference>
<keyword evidence="2" id="KW-0378">Hydrolase</keyword>
<reference evidence="3" key="1">
    <citation type="submission" date="2018-11" db="EMBL/GenBank/DDBJ databases">
        <title>Rhizobium chutanense sp. nov., isolated from root nodules of Phaseolus vulgaris in China.</title>
        <authorList>
            <person name="Huo Y."/>
        </authorList>
    </citation>
    <scope>NUCLEOTIDE SEQUENCE [LARGE SCALE GENOMIC DNA]</scope>
    <source>
        <strain evidence="3">CCBAU 65647</strain>
    </source>
</reference>
<accession>A0A3S0TF11</accession>
<protein>
    <submittedName>
        <fullName evidence="2">Alpha/beta hydrolase</fullName>
    </submittedName>
</protein>
<keyword evidence="3" id="KW-1185">Reference proteome</keyword>
<dbReference type="Proteomes" id="UP000278823">
    <property type="component" value="Unassembled WGS sequence"/>
</dbReference>
<dbReference type="GO" id="GO:0004806">
    <property type="term" value="F:triacylglycerol lipase activity"/>
    <property type="evidence" value="ECO:0007669"/>
    <property type="project" value="TreeGrafter"/>
</dbReference>
<evidence type="ECO:0000313" key="2">
    <source>
        <dbReference type="EMBL" id="RUM27371.1"/>
    </source>
</evidence>
<name>A0A3S0TF11_9HYPH</name>
<dbReference type="EMBL" id="RJTH01000001">
    <property type="protein sequence ID" value="RUM27371.1"/>
    <property type="molecule type" value="Genomic_DNA"/>
</dbReference>
<dbReference type="AlphaFoldDB" id="A0A3S0TF11"/>
<proteinExistence type="predicted"/>
<dbReference type="InterPro" id="IPR050471">
    <property type="entry name" value="AB_hydrolase"/>
</dbReference>
<dbReference type="InterPro" id="IPR000073">
    <property type="entry name" value="AB_hydrolase_1"/>
</dbReference>
<dbReference type="PANTHER" id="PTHR43433:SF5">
    <property type="entry name" value="AB HYDROLASE-1 DOMAIN-CONTAINING PROTEIN"/>
    <property type="match status" value="1"/>
</dbReference>
<evidence type="ECO:0000313" key="3">
    <source>
        <dbReference type="Proteomes" id="UP000278823"/>
    </source>
</evidence>
<dbReference type="GO" id="GO:0046503">
    <property type="term" value="P:glycerolipid catabolic process"/>
    <property type="evidence" value="ECO:0007669"/>
    <property type="project" value="TreeGrafter"/>
</dbReference>
<sequence>MILQAKAAKLKVPGAEIYYETHGAGPTLLVIPGGPQDAGVFAGLIHQLADRYTVIAYDPRGNSRSPFQGEPEELDVNVHADDAAALIAAVGDGPADVFGTSGGAQIGLNLAARHAGLVRTVVAHEPPCMMLMSDPSAMVNGARALYETYRSHGVAAAMGKFFADNGLSEGAAPQPELPPEAAETFARVSGNFEYWLAHGLLPLSSFRPDVDALRAGKPRVVVAIGEASAGQPIESMGRALAEKLGVPPVSFPGDHMGFSSDPANFASALDRTLSVTSNR</sequence>
<dbReference type="InterPro" id="IPR029058">
    <property type="entry name" value="AB_hydrolase_fold"/>
</dbReference>
<dbReference type="OrthoDB" id="9780765at2"/>
<feature type="domain" description="AB hydrolase-1" evidence="1">
    <location>
        <begin position="26"/>
        <end position="159"/>
    </location>
</feature>
<dbReference type="RefSeq" id="WP_126919354.1">
    <property type="nucleotide sequence ID" value="NZ_ML133686.1"/>
</dbReference>
<dbReference type="Pfam" id="PF00561">
    <property type="entry name" value="Abhydrolase_1"/>
    <property type="match status" value="1"/>
</dbReference>